<gene>
    <name evidence="1" type="ORF">OED52_03845</name>
</gene>
<keyword evidence="2" id="KW-1185">Reference proteome</keyword>
<protein>
    <submittedName>
        <fullName evidence="1">DUF2537 domain-containing protein</fullName>
    </submittedName>
</protein>
<evidence type="ECO:0000313" key="1">
    <source>
        <dbReference type="EMBL" id="UYP19704.1"/>
    </source>
</evidence>
<proteinExistence type="predicted"/>
<reference evidence="1" key="1">
    <citation type="submission" date="2022-10" db="EMBL/GenBank/DDBJ databases">
        <title>Rhodococcus ferula Z13 complete genome.</title>
        <authorList>
            <person name="Long X."/>
            <person name="Zang M."/>
        </authorList>
    </citation>
    <scope>NUCLEOTIDE SEQUENCE</scope>
    <source>
        <strain evidence="1">Z13</strain>
    </source>
</reference>
<sequence>MRPASDSAPTPWATGLTLTAFSLAATVVAVVAFGQVLARIHPILAIAVNLVAAAGSVPTLWAWIRVPVLRWFAAGVAAGIPIGWLVLLVS</sequence>
<evidence type="ECO:0000313" key="2">
    <source>
        <dbReference type="Proteomes" id="UP001156484"/>
    </source>
</evidence>
<organism evidence="1 2">
    <name type="scientific">Rhodococcus sacchari</name>
    <dbReference type="NCBI Taxonomy" id="2962047"/>
    <lineage>
        <taxon>Bacteria</taxon>
        <taxon>Bacillati</taxon>
        <taxon>Actinomycetota</taxon>
        <taxon>Actinomycetes</taxon>
        <taxon>Mycobacteriales</taxon>
        <taxon>Nocardiaceae</taxon>
        <taxon>Rhodococcus</taxon>
    </lineage>
</organism>
<dbReference type="Proteomes" id="UP001156484">
    <property type="component" value="Chromosome"/>
</dbReference>
<dbReference type="EMBL" id="CP107551">
    <property type="protein sequence ID" value="UYP19704.1"/>
    <property type="molecule type" value="Genomic_DNA"/>
</dbReference>
<name>A0ACD4DI11_9NOCA</name>
<accession>A0ACD4DI11</accession>